<dbReference type="InterPro" id="IPR000683">
    <property type="entry name" value="Gfo/Idh/MocA-like_OxRdtase_N"/>
</dbReference>
<dbReference type="Pfam" id="PF01408">
    <property type="entry name" value="GFO_IDH_MocA"/>
    <property type="match status" value="1"/>
</dbReference>
<dbReference type="Gene3D" id="3.30.360.10">
    <property type="entry name" value="Dihydrodipicolinate Reductase, domain 2"/>
    <property type="match status" value="1"/>
</dbReference>
<proteinExistence type="inferred from homology"/>
<dbReference type="SUPFAM" id="SSF51735">
    <property type="entry name" value="NAD(P)-binding Rossmann-fold domains"/>
    <property type="match status" value="1"/>
</dbReference>
<dbReference type="Gene3D" id="3.40.50.720">
    <property type="entry name" value="NAD(P)-binding Rossmann-like Domain"/>
    <property type="match status" value="1"/>
</dbReference>
<accession>A0ABP6HIJ6</accession>
<evidence type="ECO:0000313" key="5">
    <source>
        <dbReference type="EMBL" id="GAA2775063.1"/>
    </source>
</evidence>
<keyword evidence="6" id="KW-1185">Reference proteome</keyword>
<reference evidence="6" key="1">
    <citation type="journal article" date="2019" name="Int. J. Syst. Evol. Microbiol.">
        <title>The Global Catalogue of Microorganisms (GCM) 10K type strain sequencing project: providing services to taxonomists for standard genome sequencing and annotation.</title>
        <authorList>
            <consortium name="The Broad Institute Genomics Platform"/>
            <consortium name="The Broad Institute Genome Sequencing Center for Infectious Disease"/>
            <person name="Wu L."/>
            <person name="Ma J."/>
        </authorList>
    </citation>
    <scope>NUCLEOTIDE SEQUENCE [LARGE SCALE GENOMIC DNA]</scope>
    <source>
        <strain evidence="6">JCM 11574</strain>
    </source>
</reference>
<dbReference type="PANTHER" id="PTHR22604:SF105">
    <property type="entry name" value="TRANS-1,2-DIHYDROBENZENE-1,2-DIOL DEHYDROGENASE"/>
    <property type="match status" value="1"/>
</dbReference>
<dbReference type="EMBL" id="BAAAVM010000119">
    <property type="protein sequence ID" value="GAA2775063.1"/>
    <property type="molecule type" value="Genomic_DNA"/>
</dbReference>
<dbReference type="InterPro" id="IPR036291">
    <property type="entry name" value="NAD(P)-bd_dom_sf"/>
</dbReference>
<feature type="domain" description="GFO/IDH/MocA-like oxidoreductase" evidence="4">
    <location>
        <begin position="138"/>
        <end position="253"/>
    </location>
</feature>
<dbReference type="Pfam" id="PF22725">
    <property type="entry name" value="GFO_IDH_MocA_C3"/>
    <property type="match status" value="1"/>
</dbReference>
<evidence type="ECO:0000259" key="4">
    <source>
        <dbReference type="Pfam" id="PF22725"/>
    </source>
</evidence>
<evidence type="ECO:0000259" key="3">
    <source>
        <dbReference type="Pfam" id="PF01408"/>
    </source>
</evidence>
<gene>
    <name evidence="5" type="ORF">GCM10010521_61940</name>
</gene>
<evidence type="ECO:0000256" key="1">
    <source>
        <dbReference type="ARBA" id="ARBA00010928"/>
    </source>
</evidence>
<protein>
    <submittedName>
        <fullName evidence="5">Gfo/Idh/MocA family oxidoreductase</fullName>
    </submittedName>
</protein>
<organism evidence="5 6">
    <name type="scientific">Streptomyces rameus</name>
    <dbReference type="NCBI Taxonomy" id="68261"/>
    <lineage>
        <taxon>Bacteria</taxon>
        <taxon>Bacillati</taxon>
        <taxon>Actinomycetota</taxon>
        <taxon>Actinomycetes</taxon>
        <taxon>Kitasatosporales</taxon>
        <taxon>Streptomycetaceae</taxon>
        <taxon>Streptomyces</taxon>
    </lineage>
</organism>
<keyword evidence="2" id="KW-0560">Oxidoreductase</keyword>
<sequence length="335" mass="35781">MTGDIEQPPLRFGVLGCADIAVRRTIPAILAAPTARLVALASRTPRKAEHYADHFGGVAACDYHDLLRRDDIDAVYVPLPTGLHAEWIESALVAGKHVLAEKPLTTCHPDTLALTALANRLGLTLQENLTAARHRLHAAVSELVAAGEIGEVRGVEACFGIPPLPATDVRYASDLGGGALLDVGVYPLYAATRFLGAGLTVAGAVLKTDPARGVDVAGHALLCSPSGPAAHVTFGFEHAYRCSYRLWGSEGVVSVDRAYTPPPGFSPVIRLARADHGREIVVPAEDQFLTTISEFVAQTRNSQIQRYGESDFLEQAQLVDDVRDRARICAINGRT</sequence>
<comment type="caution">
    <text evidence="5">The sequence shown here is derived from an EMBL/GenBank/DDBJ whole genome shotgun (WGS) entry which is preliminary data.</text>
</comment>
<evidence type="ECO:0000313" key="6">
    <source>
        <dbReference type="Proteomes" id="UP001500893"/>
    </source>
</evidence>
<dbReference type="InterPro" id="IPR050984">
    <property type="entry name" value="Gfo/Idh/MocA_domain"/>
</dbReference>
<dbReference type="Proteomes" id="UP001500893">
    <property type="component" value="Unassembled WGS sequence"/>
</dbReference>
<dbReference type="RefSeq" id="WP_345058208.1">
    <property type="nucleotide sequence ID" value="NZ_BAAAVM010000119.1"/>
</dbReference>
<feature type="domain" description="Gfo/Idh/MocA-like oxidoreductase N-terminal" evidence="3">
    <location>
        <begin position="10"/>
        <end position="127"/>
    </location>
</feature>
<dbReference type="InterPro" id="IPR055170">
    <property type="entry name" value="GFO_IDH_MocA-like_dom"/>
</dbReference>
<dbReference type="PANTHER" id="PTHR22604">
    <property type="entry name" value="OXIDOREDUCTASES"/>
    <property type="match status" value="1"/>
</dbReference>
<name>A0ABP6HIJ6_9ACTN</name>
<dbReference type="SUPFAM" id="SSF55347">
    <property type="entry name" value="Glyceraldehyde-3-phosphate dehydrogenase-like, C-terminal domain"/>
    <property type="match status" value="1"/>
</dbReference>
<comment type="similarity">
    <text evidence="1">Belongs to the Gfo/Idh/MocA family.</text>
</comment>
<evidence type="ECO:0000256" key="2">
    <source>
        <dbReference type="ARBA" id="ARBA00023002"/>
    </source>
</evidence>